<evidence type="ECO:0000256" key="2">
    <source>
        <dbReference type="ARBA" id="ARBA00018426"/>
    </source>
</evidence>
<reference evidence="8" key="1">
    <citation type="journal article" date="2012" name="MBio">
        <title>Comparative genome analysis of Trichophyton rubrum and related dermatophytes reveals candidate genes involved in infection.</title>
        <authorList>
            <person name="Martinez D.A."/>
            <person name="Oliver B.G."/>
            <person name="Graeser Y."/>
            <person name="Goldberg J.M."/>
            <person name="Li W."/>
            <person name="Martinez-Rossi N.M."/>
            <person name="Monod M."/>
            <person name="Shelest E."/>
            <person name="Barton R.C."/>
            <person name="Birch E."/>
            <person name="Brakhage A.A."/>
            <person name="Chen Z."/>
            <person name="Gurr S.J."/>
            <person name="Heiman D."/>
            <person name="Heitman J."/>
            <person name="Kosti I."/>
            <person name="Rossi A."/>
            <person name="Saif S."/>
            <person name="Samalova M."/>
            <person name="Saunders C.W."/>
            <person name="Shea T."/>
            <person name="Summerbell R.C."/>
            <person name="Xu J."/>
            <person name="Young S."/>
            <person name="Zeng Q."/>
            <person name="Birren B.W."/>
            <person name="Cuomo C.A."/>
            <person name="White T.C."/>
        </authorList>
    </citation>
    <scope>NUCLEOTIDE SEQUENCE [LARGE SCALE GENOMIC DNA]</scope>
    <source>
        <strain evidence="8">ATCC MYA-4605 / CBS 113480</strain>
    </source>
</reference>
<evidence type="ECO:0000313" key="8">
    <source>
        <dbReference type="Proteomes" id="UP000002035"/>
    </source>
</evidence>
<dbReference type="CDD" id="cd06155">
    <property type="entry name" value="eu_AANH_C_1"/>
    <property type="match status" value="1"/>
</dbReference>
<dbReference type="GeneID" id="9224960"/>
<dbReference type="InterPro" id="IPR030662">
    <property type="entry name" value="DPH6/MJ0570"/>
</dbReference>
<dbReference type="CDD" id="cd01994">
    <property type="entry name" value="AANH_PF0828-like"/>
    <property type="match status" value="1"/>
</dbReference>
<organism evidence="7 8">
    <name type="scientific">Arthroderma otae (strain ATCC MYA-4605 / CBS 113480)</name>
    <name type="common">Microsporum canis</name>
    <dbReference type="NCBI Taxonomy" id="554155"/>
    <lineage>
        <taxon>Eukaryota</taxon>
        <taxon>Fungi</taxon>
        <taxon>Dikarya</taxon>
        <taxon>Ascomycota</taxon>
        <taxon>Pezizomycotina</taxon>
        <taxon>Eurotiomycetes</taxon>
        <taxon>Eurotiomycetidae</taxon>
        <taxon>Onygenales</taxon>
        <taxon>Arthrodermataceae</taxon>
        <taxon>Microsporum</taxon>
    </lineage>
</organism>
<evidence type="ECO:0000313" key="7">
    <source>
        <dbReference type="EMBL" id="EEQ32763.1"/>
    </source>
</evidence>
<dbReference type="PANTHER" id="PTHR12196">
    <property type="entry name" value="DOMAIN OF UNKNOWN FUNCTION 71 DUF71 -CONTAINING PROTEIN"/>
    <property type="match status" value="1"/>
</dbReference>
<dbReference type="EMBL" id="DS995705">
    <property type="protein sequence ID" value="EEQ32763.1"/>
    <property type="molecule type" value="Genomic_DNA"/>
</dbReference>
<dbReference type="Gene3D" id="3.40.50.620">
    <property type="entry name" value="HUPs"/>
    <property type="match status" value="1"/>
</dbReference>
<dbReference type="InterPro" id="IPR002761">
    <property type="entry name" value="Diphthami_syn_dom"/>
</dbReference>
<accession>C5FSB0</accession>
<evidence type="ECO:0000256" key="4">
    <source>
        <dbReference type="ARBA" id="ARBA00031552"/>
    </source>
</evidence>
<dbReference type="AlphaFoldDB" id="C5FSB0"/>
<protein>
    <recommendedName>
        <fullName evidence="2">Diphthine--ammonia ligase</fullName>
        <ecNumber evidence="1">6.3.1.14</ecNumber>
    </recommendedName>
    <alternativeName>
        <fullName evidence="3">Diphthamide synthase</fullName>
    </alternativeName>
    <alternativeName>
        <fullName evidence="4">Diphthamide synthetase</fullName>
    </alternativeName>
</protein>
<dbReference type="eggNOG" id="KOG2316">
    <property type="taxonomic scope" value="Eukaryota"/>
</dbReference>
<dbReference type="GO" id="GO:0017178">
    <property type="term" value="F:diphthine-ammonia ligase activity"/>
    <property type="evidence" value="ECO:0007669"/>
    <property type="project" value="UniProtKB-EC"/>
</dbReference>
<dbReference type="STRING" id="554155.C5FSB0"/>
<sequence length="782" mass="86039">MPEQLNVIALISGGKDSLYTILHCLKNGHRVVALANLYPPPRPGRTEGPDDDTAEEDADLDSYMYQTIGYSIIPLYKSALDIPLFRQEIRGSAIDTSRDYYYHQPAVNVPGEKCEEKQDETESIYQLLIRVMDAHPEANAICAGAVLSTYQRTRIENVALRLNLVPLAWLWMYPYLPAPAQRENGDTESGPGARTPLTGLLDDMAACGCEARIIKVASGGLDESTLWGDIASKDGIVRRTMVRKLGRFLNEGIEAAVLGEGGEYESLAIDGPRVLWKKRIQIDSAERRVGEAGVAFLSLRGARCVDKEPLDNENEATLDDVRTPQIFDDEFRRVLDSMKVNEVKHNAPLYQIQEVSGYERAMVQLRESGNFLNTYNLTAPEAGNGASRQMDAIKGKLATLLNSRKKKDGEVLTTNDAIFSTILLRSMDDFASVNAIYSSLFTQPNPPARVTLACGDNLPTGVDIMISFTFYLWPRTLLQALHVQSRSYWAPANIGPYSQAICAPMRSASGLTQIAGPVFIAGQIPLEPSSMQLYLYSGDTGGDMLLFHSQAVLSLQHLWRIGKATGVGWWTGAAAFLSTGADVRSRAAVAWDIWKFMNEDHSTEDPEEEDNNPSNFDVWHMKYGGQYGQPKAEVSTRPMPDFNIVNGEPAIPSFFAIEVDELPRGSSIEWQGLGLRASSVTLAYDQTDELQILHASGPEFGCYTSIAVMAHPNTDLEALLQKAVLIAAEKLPQGGIFSHMAIYTPHAAKLKDWEGQVIPCKAVYGPRAQELVAGLIFQTPSP</sequence>
<comment type="catalytic activity">
    <reaction evidence="5">
        <text>diphthine-[translation elongation factor 2] + NH4(+) + ATP = diphthamide-[translation elongation factor 2] + AMP + diphosphate + H(+)</text>
        <dbReference type="Rhea" id="RHEA:19753"/>
        <dbReference type="Rhea" id="RHEA-COMP:10172"/>
        <dbReference type="Rhea" id="RHEA-COMP:10174"/>
        <dbReference type="ChEBI" id="CHEBI:15378"/>
        <dbReference type="ChEBI" id="CHEBI:16692"/>
        <dbReference type="ChEBI" id="CHEBI:28938"/>
        <dbReference type="ChEBI" id="CHEBI:30616"/>
        <dbReference type="ChEBI" id="CHEBI:33019"/>
        <dbReference type="ChEBI" id="CHEBI:82696"/>
        <dbReference type="ChEBI" id="CHEBI:456215"/>
        <dbReference type="EC" id="6.3.1.14"/>
    </reaction>
</comment>
<dbReference type="HOGENOM" id="CLU_010289_2_0_1"/>
<dbReference type="InterPro" id="IPR014729">
    <property type="entry name" value="Rossmann-like_a/b/a_fold"/>
</dbReference>
<dbReference type="RefSeq" id="XP_002845713.1">
    <property type="nucleotide sequence ID" value="XM_002845667.1"/>
</dbReference>
<gene>
    <name evidence="7" type="ORF">MCYG_05582</name>
</gene>
<proteinExistence type="predicted"/>
<dbReference type="SUPFAM" id="SSF52402">
    <property type="entry name" value="Adenine nucleotide alpha hydrolases-like"/>
    <property type="match status" value="1"/>
</dbReference>
<evidence type="ECO:0000256" key="3">
    <source>
        <dbReference type="ARBA" id="ARBA00029814"/>
    </source>
</evidence>
<evidence type="ECO:0000256" key="1">
    <source>
        <dbReference type="ARBA" id="ARBA00012089"/>
    </source>
</evidence>
<dbReference type="GO" id="GO:0017183">
    <property type="term" value="P:protein histidyl modification to diphthamide"/>
    <property type="evidence" value="ECO:0007669"/>
    <property type="project" value="TreeGrafter"/>
</dbReference>
<dbReference type="OrthoDB" id="686384at2759"/>
<dbReference type="Proteomes" id="UP000002035">
    <property type="component" value="Unassembled WGS sequence"/>
</dbReference>
<dbReference type="OMA" id="HCRLAQS"/>
<dbReference type="eggNOG" id="KOG2317">
    <property type="taxonomic scope" value="Eukaryota"/>
</dbReference>
<evidence type="ECO:0000259" key="6">
    <source>
        <dbReference type="Pfam" id="PF01902"/>
    </source>
</evidence>
<dbReference type="CDD" id="cd06156">
    <property type="entry name" value="eu_AANH_C_2"/>
    <property type="match status" value="1"/>
</dbReference>
<feature type="domain" description="Diphthamide synthase" evidence="6">
    <location>
        <begin position="205"/>
        <end position="291"/>
    </location>
</feature>
<dbReference type="EC" id="6.3.1.14" evidence="1"/>
<keyword evidence="8" id="KW-1185">Reference proteome</keyword>
<dbReference type="SUPFAM" id="SSF55298">
    <property type="entry name" value="YjgF-like"/>
    <property type="match status" value="2"/>
</dbReference>
<dbReference type="InterPro" id="IPR035959">
    <property type="entry name" value="RutC-like_sf"/>
</dbReference>
<dbReference type="Pfam" id="PF01902">
    <property type="entry name" value="Diphthami_syn_2"/>
    <property type="match status" value="1"/>
</dbReference>
<evidence type="ECO:0000256" key="5">
    <source>
        <dbReference type="ARBA" id="ARBA00048108"/>
    </source>
</evidence>
<dbReference type="PANTHER" id="PTHR12196:SF2">
    <property type="entry name" value="DIPHTHINE--AMMONIA LIGASE"/>
    <property type="match status" value="1"/>
</dbReference>
<dbReference type="Gene3D" id="3.90.1490.10">
    <property type="entry name" value="putative n-type atp pyrophosphatase, domain 2"/>
    <property type="match status" value="1"/>
</dbReference>
<name>C5FSB0_ARTOC</name>
<dbReference type="VEuPathDB" id="FungiDB:MCYG_05582"/>
<dbReference type="Gene3D" id="3.30.1330.40">
    <property type="entry name" value="RutC-like"/>
    <property type="match status" value="2"/>
</dbReference>